<name>A0A2P8DJ06_9ACTN</name>
<sequence length="163" mass="17481">MRNGMTISRRIALGGAALVLSGGTLAFGSPAAAEGPEVVHLGQDRAAAGGAGAKAPGYSEIQNRSKSNVRVGKNWCGDDTSPHPGGPTCGNDSPQQSLKPGEHSYESAYKDTDTFKVKGGCTMKVQWNWDGEEDADMSTHTPKRTTWYKVWNHHDIDIESYKC</sequence>
<organism evidence="3 4">
    <name type="scientific">Murinocardiopsis flavida</name>
    <dbReference type="NCBI Taxonomy" id="645275"/>
    <lineage>
        <taxon>Bacteria</taxon>
        <taxon>Bacillati</taxon>
        <taxon>Actinomycetota</taxon>
        <taxon>Actinomycetes</taxon>
        <taxon>Streptosporangiales</taxon>
        <taxon>Nocardiopsidaceae</taxon>
        <taxon>Murinocardiopsis</taxon>
    </lineage>
</organism>
<dbReference type="AlphaFoldDB" id="A0A2P8DJ06"/>
<evidence type="ECO:0000313" key="4">
    <source>
        <dbReference type="Proteomes" id="UP000240542"/>
    </source>
</evidence>
<comment type="caution">
    <text evidence="3">The sequence shown here is derived from an EMBL/GenBank/DDBJ whole genome shotgun (WGS) entry which is preliminary data.</text>
</comment>
<dbReference type="PROSITE" id="PS51318">
    <property type="entry name" value="TAT"/>
    <property type="match status" value="1"/>
</dbReference>
<gene>
    <name evidence="3" type="ORF">CLV63_109153</name>
</gene>
<protein>
    <submittedName>
        <fullName evidence="3">Uncharacterized protein</fullName>
    </submittedName>
</protein>
<keyword evidence="2" id="KW-0732">Signal</keyword>
<feature type="signal peptide" evidence="2">
    <location>
        <begin position="1"/>
        <end position="26"/>
    </location>
</feature>
<dbReference type="EMBL" id="PYGA01000009">
    <property type="protein sequence ID" value="PSK97149.1"/>
    <property type="molecule type" value="Genomic_DNA"/>
</dbReference>
<feature type="region of interest" description="Disordered" evidence="1">
    <location>
        <begin position="46"/>
        <end position="104"/>
    </location>
</feature>
<evidence type="ECO:0000313" key="3">
    <source>
        <dbReference type="EMBL" id="PSK97149.1"/>
    </source>
</evidence>
<reference evidence="3 4" key="1">
    <citation type="submission" date="2018-03" db="EMBL/GenBank/DDBJ databases">
        <title>Genomic Encyclopedia of Archaeal and Bacterial Type Strains, Phase II (KMG-II): from individual species to whole genera.</title>
        <authorList>
            <person name="Goeker M."/>
        </authorList>
    </citation>
    <scope>NUCLEOTIDE SEQUENCE [LARGE SCALE GENOMIC DNA]</scope>
    <source>
        <strain evidence="3 4">DSM 45312</strain>
    </source>
</reference>
<accession>A0A2P8DJ06</accession>
<keyword evidence="4" id="KW-1185">Reference proteome</keyword>
<evidence type="ECO:0000256" key="1">
    <source>
        <dbReference type="SAM" id="MobiDB-lite"/>
    </source>
</evidence>
<evidence type="ECO:0000256" key="2">
    <source>
        <dbReference type="SAM" id="SignalP"/>
    </source>
</evidence>
<dbReference type="Proteomes" id="UP000240542">
    <property type="component" value="Unassembled WGS sequence"/>
</dbReference>
<dbReference type="InterPro" id="IPR006311">
    <property type="entry name" value="TAT_signal"/>
</dbReference>
<feature type="chain" id="PRO_5038797246" evidence="2">
    <location>
        <begin position="27"/>
        <end position="163"/>
    </location>
</feature>
<proteinExistence type="predicted"/>